<accession>A0AAN9TCX7</accession>
<dbReference type="AlphaFoldDB" id="A0AAN9TCX7"/>
<evidence type="ECO:0000313" key="1">
    <source>
        <dbReference type="EMBL" id="KAK7411836.1"/>
    </source>
</evidence>
<name>A0AAN9TCX7_PSOTE</name>
<proteinExistence type="predicted"/>
<sequence length="86" mass="9353">MGYKNKIPLLIYSALGPLLTQAESSIETLVPLPPCCRRDIRLRRSHLRPRPPLSLPSCALILSGTIAAPPHVFAIPEANGKAESEQ</sequence>
<organism evidence="1 2">
    <name type="scientific">Psophocarpus tetragonolobus</name>
    <name type="common">Winged bean</name>
    <name type="synonym">Dolichos tetragonolobus</name>
    <dbReference type="NCBI Taxonomy" id="3891"/>
    <lineage>
        <taxon>Eukaryota</taxon>
        <taxon>Viridiplantae</taxon>
        <taxon>Streptophyta</taxon>
        <taxon>Embryophyta</taxon>
        <taxon>Tracheophyta</taxon>
        <taxon>Spermatophyta</taxon>
        <taxon>Magnoliopsida</taxon>
        <taxon>eudicotyledons</taxon>
        <taxon>Gunneridae</taxon>
        <taxon>Pentapetalae</taxon>
        <taxon>rosids</taxon>
        <taxon>fabids</taxon>
        <taxon>Fabales</taxon>
        <taxon>Fabaceae</taxon>
        <taxon>Papilionoideae</taxon>
        <taxon>50 kb inversion clade</taxon>
        <taxon>NPAAA clade</taxon>
        <taxon>indigoferoid/millettioid clade</taxon>
        <taxon>Phaseoleae</taxon>
        <taxon>Psophocarpus</taxon>
    </lineage>
</organism>
<keyword evidence="2" id="KW-1185">Reference proteome</keyword>
<comment type="caution">
    <text evidence="1">The sequence shown here is derived from an EMBL/GenBank/DDBJ whole genome shotgun (WGS) entry which is preliminary data.</text>
</comment>
<evidence type="ECO:0000313" key="2">
    <source>
        <dbReference type="Proteomes" id="UP001386955"/>
    </source>
</evidence>
<dbReference type="EMBL" id="JAYMYS010000001">
    <property type="protein sequence ID" value="KAK7411836.1"/>
    <property type="molecule type" value="Genomic_DNA"/>
</dbReference>
<protein>
    <submittedName>
        <fullName evidence="1">Uncharacterized protein</fullName>
    </submittedName>
</protein>
<reference evidence="1 2" key="1">
    <citation type="submission" date="2024-01" db="EMBL/GenBank/DDBJ databases">
        <title>The genomes of 5 underutilized Papilionoideae crops provide insights into root nodulation and disease resistanc.</title>
        <authorList>
            <person name="Jiang F."/>
        </authorList>
    </citation>
    <scope>NUCLEOTIDE SEQUENCE [LARGE SCALE GENOMIC DNA]</scope>
    <source>
        <strain evidence="1">DUOXIRENSHENG_FW03</strain>
        <tissue evidence="1">Leaves</tissue>
    </source>
</reference>
<gene>
    <name evidence="1" type="ORF">VNO78_03279</name>
</gene>
<dbReference type="Proteomes" id="UP001386955">
    <property type="component" value="Unassembled WGS sequence"/>
</dbReference>